<dbReference type="SUPFAM" id="SSF53474">
    <property type="entry name" value="alpha/beta-Hydrolases"/>
    <property type="match status" value="1"/>
</dbReference>
<reference evidence="3" key="1">
    <citation type="submission" date="2020-03" db="EMBL/GenBank/DDBJ databases">
        <title>Draft Genome Sequence of Cylindrodendrum hubeiense.</title>
        <authorList>
            <person name="Buettner E."/>
            <person name="Kellner H."/>
        </authorList>
    </citation>
    <scope>NUCLEOTIDE SEQUENCE</scope>
    <source>
        <strain evidence="3">IHI 201604</strain>
    </source>
</reference>
<sequence>MDPDVTDFTIPQPGSPAYTQTHTHTVIFLHGRGDTARNFAASLNYSQDAQGRSLFQAFPSLRWVFPEPAAAKPGERSCQWFDIWNVTDFADREELQAPGLRASVTRILKVIEREAVALGGRWDRIVLAGISQGAATSVHTLLNLSVPSYPLDPKGDAHPRHLAAFLSFSARMPFPGRSLANTRAVLQLDGEPVAHEDVLHKTPMLLEHCVDDPLVLVTNGRILRDTLTGFGADVTWREYPDGGHWFNSPTGMEEAAAFLEKVLGIQRAAASASSAAVTQGSSDAMDID</sequence>
<keyword evidence="4" id="KW-1185">Reference proteome</keyword>
<feature type="domain" description="Phospholipase/carboxylesterase/thioesterase" evidence="2">
    <location>
        <begin position="20"/>
        <end position="145"/>
    </location>
</feature>
<organism evidence="3 4">
    <name type="scientific">Cylindrodendrum hubeiense</name>
    <dbReference type="NCBI Taxonomy" id="595255"/>
    <lineage>
        <taxon>Eukaryota</taxon>
        <taxon>Fungi</taxon>
        <taxon>Dikarya</taxon>
        <taxon>Ascomycota</taxon>
        <taxon>Pezizomycotina</taxon>
        <taxon>Sordariomycetes</taxon>
        <taxon>Hypocreomycetidae</taxon>
        <taxon>Hypocreales</taxon>
        <taxon>Nectriaceae</taxon>
        <taxon>Cylindrodendrum</taxon>
    </lineage>
</organism>
<dbReference type="PANTHER" id="PTHR10655:SF63">
    <property type="entry name" value="PHOSPHOLIPASE_CARBOXYLESTERASE_THIOESTERASE DOMAIN-CONTAINING PROTEIN"/>
    <property type="match status" value="1"/>
</dbReference>
<dbReference type="InterPro" id="IPR050565">
    <property type="entry name" value="LYPA1-2/EST-like"/>
</dbReference>
<dbReference type="Gene3D" id="3.40.50.1820">
    <property type="entry name" value="alpha/beta hydrolase"/>
    <property type="match status" value="1"/>
</dbReference>
<dbReference type="GO" id="GO:0008474">
    <property type="term" value="F:palmitoyl-(protein) hydrolase activity"/>
    <property type="evidence" value="ECO:0007669"/>
    <property type="project" value="TreeGrafter"/>
</dbReference>
<dbReference type="AlphaFoldDB" id="A0A9P5GYQ2"/>
<comment type="similarity">
    <text evidence="1">Belongs to the AB hydrolase superfamily. AB hydrolase 2 family.</text>
</comment>
<dbReference type="Pfam" id="PF02230">
    <property type="entry name" value="Abhydrolase_2"/>
    <property type="match status" value="1"/>
</dbReference>
<dbReference type="PANTHER" id="PTHR10655">
    <property type="entry name" value="LYSOPHOSPHOLIPASE-RELATED"/>
    <property type="match status" value="1"/>
</dbReference>
<evidence type="ECO:0000313" key="4">
    <source>
        <dbReference type="Proteomes" id="UP000722485"/>
    </source>
</evidence>
<evidence type="ECO:0000313" key="3">
    <source>
        <dbReference type="EMBL" id="KAF7538902.1"/>
    </source>
</evidence>
<dbReference type="GO" id="GO:0005737">
    <property type="term" value="C:cytoplasm"/>
    <property type="evidence" value="ECO:0007669"/>
    <property type="project" value="TreeGrafter"/>
</dbReference>
<comment type="caution">
    <text evidence="3">The sequence shown here is derived from an EMBL/GenBank/DDBJ whole genome shotgun (WGS) entry which is preliminary data.</text>
</comment>
<protein>
    <recommendedName>
        <fullName evidence="2">Phospholipase/carboxylesterase/thioesterase domain-containing protein</fullName>
    </recommendedName>
</protein>
<evidence type="ECO:0000256" key="1">
    <source>
        <dbReference type="ARBA" id="ARBA00006499"/>
    </source>
</evidence>
<dbReference type="InterPro" id="IPR003140">
    <property type="entry name" value="PLipase/COase/thioEstase"/>
</dbReference>
<dbReference type="Proteomes" id="UP000722485">
    <property type="component" value="Unassembled WGS sequence"/>
</dbReference>
<dbReference type="GO" id="GO:0052689">
    <property type="term" value="F:carboxylic ester hydrolase activity"/>
    <property type="evidence" value="ECO:0007669"/>
    <property type="project" value="TreeGrafter"/>
</dbReference>
<evidence type="ECO:0000259" key="2">
    <source>
        <dbReference type="Pfam" id="PF02230"/>
    </source>
</evidence>
<name>A0A9P5GYQ2_9HYPO</name>
<gene>
    <name evidence="3" type="ORF">G7Z17_g12532</name>
</gene>
<dbReference type="InterPro" id="IPR029058">
    <property type="entry name" value="AB_hydrolase_fold"/>
</dbReference>
<dbReference type="OrthoDB" id="2418081at2759"/>
<accession>A0A9P5GYQ2</accession>
<dbReference type="EMBL" id="JAANBB010000578">
    <property type="protein sequence ID" value="KAF7538902.1"/>
    <property type="molecule type" value="Genomic_DNA"/>
</dbReference>
<proteinExistence type="inferred from homology"/>